<dbReference type="InterPro" id="IPR037056">
    <property type="entry name" value="RNase_H1_N_sf"/>
</dbReference>
<dbReference type="InterPro" id="IPR009027">
    <property type="entry name" value="Ribosomal_bL9/RNase_H1_N"/>
</dbReference>
<dbReference type="Proteomes" id="UP001215280">
    <property type="component" value="Unassembled WGS sequence"/>
</dbReference>
<feature type="region of interest" description="Disordered" evidence="1">
    <location>
        <begin position="33"/>
        <end position="65"/>
    </location>
</feature>
<reference evidence="3" key="1">
    <citation type="submission" date="2023-03" db="EMBL/GenBank/DDBJ databases">
        <title>Massive genome expansion in bonnet fungi (Mycena s.s.) driven by repeated elements and novel gene families across ecological guilds.</title>
        <authorList>
            <consortium name="Lawrence Berkeley National Laboratory"/>
            <person name="Harder C.B."/>
            <person name="Miyauchi S."/>
            <person name="Viragh M."/>
            <person name="Kuo A."/>
            <person name="Thoen E."/>
            <person name="Andreopoulos B."/>
            <person name="Lu D."/>
            <person name="Skrede I."/>
            <person name="Drula E."/>
            <person name="Henrissat B."/>
            <person name="Morin E."/>
            <person name="Kohler A."/>
            <person name="Barry K."/>
            <person name="LaButti K."/>
            <person name="Morin E."/>
            <person name="Salamov A."/>
            <person name="Lipzen A."/>
            <person name="Mereny Z."/>
            <person name="Hegedus B."/>
            <person name="Baldrian P."/>
            <person name="Stursova M."/>
            <person name="Weitz H."/>
            <person name="Taylor A."/>
            <person name="Grigoriev I.V."/>
            <person name="Nagy L.G."/>
            <person name="Martin F."/>
            <person name="Kauserud H."/>
        </authorList>
    </citation>
    <scope>NUCLEOTIDE SEQUENCE</scope>
    <source>
        <strain evidence="3">CBHHK188m</strain>
    </source>
</reference>
<dbReference type="SUPFAM" id="SSF55658">
    <property type="entry name" value="L9 N-domain-like"/>
    <property type="match status" value="1"/>
</dbReference>
<keyword evidence="4" id="KW-1185">Reference proteome</keyword>
<dbReference type="EMBL" id="JARJLG010000046">
    <property type="protein sequence ID" value="KAJ7761162.1"/>
    <property type="molecule type" value="Genomic_DNA"/>
</dbReference>
<feature type="compositionally biased region" description="Acidic residues" evidence="1">
    <location>
        <begin position="109"/>
        <end position="125"/>
    </location>
</feature>
<dbReference type="AlphaFoldDB" id="A0AAD7JBA1"/>
<organism evidence="3 4">
    <name type="scientific">Mycena maculata</name>
    <dbReference type="NCBI Taxonomy" id="230809"/>
    <lineage>
        <taxon>Eukaryota</taxon>
        <taxon>Fungi</taxon>
        <taxon>Dikarya</taxon>
        <taxon>Basidiomycota</taxon>
        <taxon>Agaricomycotina</taxon>
        <taxon>Agaricomycetes</taxon>
        <taxon>Agaricomycetidae</taxon>
        <taxon>Agaricales</taxon>
        <taxon>Marasmiineae</taxon>
        <taxon>Mycenaceae</taxon>
        <taxon>Mycena</taxon>
    </lineage>
</organism>
<accession>A0AAD7JBA1</accession>
<dbReference type="InterPro" id="IPR011320">
    <property type="entry name" value="RNase_H1_N"/>
</dbReference>
<gene>
    <name evidence="3" type="ORF">DFH07DRAFT_771493</name>
</gene>
<evidence type="ECO:0000256" key="1">
    <source>
        <dbReference type="SAM" id="MobiDB-lite"/>
    </source>
</evidence>
<evidence type="ECO:0000313" key="4">
    <source>
        <dbReference type="Proteomes" id="UP001215280"/>
    </source>
</evidence>
<name>A0AAD7JBA1_9AGAR</name>
<dbReference type="Pfam" id="PF01693">
    <property type="entry name" value="Cauli_VI"/>
    <property type="match status" value="1"/>
</dbReference>
<feature type="compositionally biased region" description="Basic and acidic residues" evidence="1">
    <location>
        <begin position="42"/>
        <end position="61"/>
    </location>
</feature>
<evidence type="ECO:0000313" key="3">
    <source>
        <dbReference type="EMBL" id="KAJ7761162.1"/>
    </source>
</evidence>
<proteinExistence type="predicted"/>
<sequence>MSDEDNQKPPPRLFKTEADYYRHEARLQSYRDYRRNHREKCRAKGRERMARLRTAPTDEQRAKHRAAQARYRERFREQIAHRARRAVVKKNSLAGKKTILRPKARQYWSDEELDSSSEEEEDCDNVDTSPPFGRPAQLEEFEHSPPRSEPPVPLAARALIAGACGASTSAASWAHGSGCGKSLLPRRAVLTQPLVFEPGLVTVQVAGGESDGGNGSGGCQTCESAPMECEELVVASDGGSISILPGLTDFGLLVWVAFEPDAGTPLPGHFETHEAMAMEHLSSLALILTMSAPQSALRPVNLAPEEMCMDQWGVQDARYYCLPPWRGSTTASAAGQRRGRKYPLYLVAQGHMVGTFDSWIEAKASISGFADNSYQGCHTEAEAIALWQGLCPLGVHPHPVDPTMLVPPSASASAFVNTSPRKSVRPNASPVKRESSAEVLADLFGRNKYCRPIIPSAAPSLTKKNAAVPGSARSAPLVNFAIRGGGIISSSVQRSEQRYREMQLRGEEPDMLVTRSFEQATLFALENEADGDEEF</sequence>
<feature type="domain" description="Ribonuclease H1 N-terminal" evidence="2">
    <location>
        <begin position="345"/>
        <end position="384"/>
    </location>
</feature>
<protein>
    <recommendedName>
        <fullName evidence="2">Ribonuclease H1 N-terminal domain-containing protein</fullName>
    </recommendedName>
</protein>
<evidence type="ECO:0000259" key="2">
    <source>
        <dbReference type="Pfam" id="PF01693"/>
    </source>
</evidence>
<comment type="caution">
    <text evidence="3">The sequence shown here is derived from an EMBL/GenBank/DDBJ whole genome shotgun (WGS) entry which is preliminary data.</text>
</comment>
<feature type="region of interest" description="Disordered" evidence="1">
    <location>
        <begin position="108"/>
        <end position="151"/>
    </location>
</feature>
<dbReference type="Gene3D" id="3.40.970.10">
    <property type="entry name" value="Ribonuclease H1, N-terminal domain"/>
    <property type="match status" value="1"/>
</dbReference>